<accession>A0AA95DB14</accession>
<comment type="caution">
    <text evidence="1">The sequence shown here is derived from an EMBL/GenBank/DDBJ whole genome shotgun (WGS) entry which is preliminary data.</text>
</comment>
<proteinExistence type="predicted"/>
<protein>
    <submittedName>
        <fullName evidence="1">Uncharacterized protein</fullName>
    </submittedName>
</protein>
<dbReference type="AlphaFoldDB" id="A0AA95DB14"/>
<sequence length="36" mass="3976">MKVKLNDFMATVEVLDVKFSGTPSSDTLKTERGKTT</sequence>
<organism evidence="1 2">
    <name type="scientific">Streptococcus pneumoniae</name>
    <dbReference type="NCBI Taxonomy" id="1313"/>
    <lineage>
        <taxon>Bacteria</taxon>
        <taxon>Bacillati</taxon>
        <taxon>Bacillota</taxon>
        <taxon>Bacilli</taxon>
        <taxon>Lactobacillales</taxon>
        <taxon>Streptococcaceae</taxon>
        <taxon>Streptococcus</taxon>
    </lineage>
</organism>
<name>A0AA95DB14_STREE</name>
<evidence type="ECO:0000313" key="1">
    <source>
        <dbReference type="EMBL" id="VQC95474.1"/>
    </source>
</evidence>
<evidence type="ECO:0000313" key="2">
    <source>
        <dbReference type="Proteomes" id="UP000298847"/>
    </source>
</evidence>
<dbReference type="Proteomes" id="UP000298847">
    <property type="component" value="Unassembled WGS sequence"/>
</dbReference>
<dbReference type="EMBL" id="CAAXWD010000001">
    <property type="protein sequence ID" value="VQC95474.1"/>
    <property type="molecule type" value="Genomic_DNA"/>
</dbReference>
<reference evidence="1 2" key="1">
    <citation type="submission" date="2019-04" db="EMBL/GenBank/DDBJ databases">
        <authorList>
            <consortium name="Pathogen Informatics"/>
        </authorList>
    </citation>
    <scope>NUCLEOTIDE SEQUENCE [LARGE SCALE GENOMIC DNA]</scope>
    <source>
        <strain evidence="1 2">GPSC22</strain>
    </source>
</reference>
<gene>
    <name evidence="1" type="ORF">SAMEA3354366_00708</name>
</gene>